<dbReference type="EMBL" id="CP134050">
    <property type="protein sequence ID" value="WNC13656.1"/>
    <property type="molecule type" value="Genomic_DNA"/>
</dbReference>
<proteinExistence type="predicted"/>
<protein>
    <submittedName>
        <fullName evidence="2">Uncharacterized protein</fullName>
    </submittedName>
</protein>
<feature type="transmembrane region" description="Helical" evidence="1">
    <location>
        <begin position="103"/>
        <end position="123"/>
    </location>
</feature>
<keyword evidence="1" id="KW-0472">Membrane</keyword>
<dbReference type="Proteomes" id="UP001256827">
    <property type="component" value="Chromosome"/>
</dbReference>
<reference evidence="2 3" key="1">
    <citation type="submission" date="2023-09" db="EMBL/GenBank/DDBJ databases">
        <title>Complete Genome and Methylome dissection of Bacillus brevis NEB573 original source of BbsI restriction endonuclease.</title>
        <authorList>
            <person name="Fomenkov A."/>
            <person name="Roberts R.D."/>
        </authorList>
    </citation>
    <scope>NUCLEOTIDE SEQUENCE [LARGE SCALE GENOMIC DNA]</scope>
    <source>
        <strain evidence="2 3">NEB573</strain>
    </source>
</reference>
<feature type="transmembrane region" description="Helical" evidence="1">
    <location>
        <begin position="40"/>
        <end position="58"/>
    </location>
</feature>
<sequence>MLEGILHSLHMYLLTLVMTPFGLVAIPRGIGILIQDTQLALIVYGYLIAYPLLYGYILKRKKKRAGLGTAVMWTSGAHFALFELVCSWQMGMSPDSISPSMEAVGLSTIMLFAIAGSTGYLTYKQSLQGKENRAFSRFTLFRE</sequence>
<evidence type="ECO:0000313" key="2">
    <source>
        <dbReference type="EMBL" id="WNC13656.1"/>
    </source>
</evidence>
<name>A0ABY9T351_BREBE</name>
<evidence type="ECO:0000313" key="3">
    <source>
        <dbReference type="Proteomes" id="UP001256827"/>
    </source>
</evidence>
<feature type="transmembrane region" description="Helical" evidence="1">
    <location>
        <begin position="12"/>
        <end position="34"/>
    </location>
</feature>
<keyword evidence="1" id="KW-1133">Transmembrane helix</keyword>
<gene>
    <name evidence="2" type="ORF">RGB73_23665</name>
</gene>
<keyword evidence="3" id="KW-1185">Reference proteome</keyword>
<organism evidence="2 3">
    <name type="scientific">Brevibacillus brevis</name>
    <name type="common">Bacillus brevis</name>
    <dbReference type="NCBI Taxonomy" id="1393"/>
    <lineage>
        <taxon>Bacteria</taxon>
        <taxon>Bacillati</taxon>
        <taxon>Bacillota</taxon>
        <taxon>Bacilli</taxon>
        <taxon>Bacillales</taxon>
        <taxon>Paenibacillaceae</taxon>
        <taxon>Brevibacillus</taxon>
    </lineage>
</organism>
<accession>A0ABY9T351</accession>
<keyword evidence="1" id="KW-0812">Transmembrane</keyword>
<evidence type="ECO:0000256" key="1">
    <source>
        <dbReference type="SAM" id="Phobius"/>
    </source>
</evidence>
<dbReference type="RefSeq" id="WP_310765204.1">
    <property type="nucleotide sequence ID" value="NZ_CP134050.1"/>
</dbReference>
<feature type="transmembrane region" description="Helical" evidence="1">
    <location>
        <begin position="70"/>
        <end position="91"/>
    </location>
</feature>